<dbReference type="AlphaFoldDB" id="A0A2Z2HUK4"/>
<dbReference type="PROSITE" id="PS51318">
    <property type="entry name" value="TAT"/>
    <property type="match status" value="1"/>
</dbReference>
<dbReference type="Gene3D" id="3.40.190.10">
    <property type="entry name" value="Periplasmic binding protein-like II"/>
    <property type="match status" value="2"/>
</dbReference>
<name>A0A2Z2HUK4_9EURY</name>
<dbReference type="PANTHER" id="PTHR30006:SF2">
    <property type="entry name" value="ABC TRANSPORTER SUBSTRATE-BINDING PROTEIN"/>
    <property type="match status" value="1"/>
</dbReference>
<accession>A0A2Z2HUK4</accession>
<feature type="compositionally biased region" description="Basic and acidic residues" evidence="2">
    <location>
        <begin position="1"/>
        <end position="13"/>
    </location>
</feature>
<dbReference type="PANTHER" id="PTHR30006">
    <property type="entry name" value="THIAMINE-BINDING PERIPLASMIC PROTEIN-RELATED"/>
    <property type="match status" value="1"/>
</dbReference>
<keyword evidence="4" id="KW-1185">Reference proteome</keyword>
<dbReference type="GeneID" id="32895483"/>
<dbReference type="InterPro" id="IPR006311">
    <property type="entry name" value="TAT_signal"/>
</dbReference>
<sequence length="385" mass="43056">MAADPQRDADTNETKSVIESTAKSDGSGTTSRRRLLSAAAAGGAAALAGCAETFAGEGAGDDQLRVMVWSGNYADRFEEGLISQWEAEHDVGIDLRRGWGEVLEDIRNAPADDPPFDVTVAEGNFYYYGRQDDLFEPIDVDNMSNYDEIMDFFTEIRDPEYGMPVDGAPCTIIHRDDADVDPEAWADLSSEAVADSAGVGIDTGFWWYPMYAAAIGMDEEDGAGEMYDDALHDDVLARIEDWGIEEWAASGEDIWQAFENDVIDVAQWYYDQTAFDIDDYDGLSHTMPEQTTGWINNWCIVRGTDMHDEAEQFIDFLLDADVQSEWAQDHPMMFSNENIDYPAELEDDLPTTDEEARRIAFPDWEYLAAHDADLSDEFSRMQQGS</sequence>
<evidence type="ECO:0000313" key="4">
    <source>
        <dbReference type="Proteomes" id="UP000250088"/>
    </source>
</evidence>
<reference evidence="4" key="1">
    <citation type="submission" date="2017-02" db="EMBL/GenBank/DDBJ databases">
        <title>Natronthermophilus aegyptiacus gen. nov.,sp. nov., an aerobic, extremely halophilic alkalithermophilic archaeon isolated from the athalassohaline Wadi An Natrun, Egypt.</title>
        <authorList>
            <person name="Zhao B."/>
        </authorList>
    </citation>
    <scope>NUCLEOTIDE SEQUENCE [LARGE SCALE GENOMIC DNA]</scope>
    <source>
        <strain evidence="4">JW/NM-HA 15</strain>
    </source>
</reference>
<dbReference type="InterPro" id="IPR006059">
    <property type="entry name" value="SBP"/>
</dbReference>
<keyword evidence="1" id="KW-0732">Signal</keyword>
<evidence type="ECO:0000313" key="3">
    <source>
        <dbReference type="EMBL" id="ARS90976.1"/>
    </source>
</evidence>
<feature type="compositionally biased region" description="Polar residues" evidence="2">
    <location>
        <begin position="14"/>
        <end position="30"/>
    </location>
</feature>
<dbReference type="Proteomes" id="UP000250088">
    <property type="component" value="Chromosome"/>
</dbReference>
<gene>
    <name evidence="3" type="ORF">B1756_15380</name>
</gene>
<organism evidence="3 4">
    <name type="scientific">Natrarchaeobaculum aegyptiacum</name>
    <dbReference type="NCBI Taxonomy" id="745377"/>
    <lineage>
        <taxon>Archaea</taxon>
        <taxon>Methanobacteriati</taxon>
        <taxon>Methanobacteriota</taxon>
        <taxon>Stenosarchaea group</taxon>
        <taxon>Halobacteria</taxon>
        <taxon>Halobacteriales</taxon>
        <taxon>Natrialbaceae</taxon>
        <taxon>Natrarchaeobaculum</taxon>
    </lineage>
</organism>
<dbReference type="SUPFAM" id="SSF53850">
    <property type="entry name" value="Periplasmic binding protein-like II"/>
    <property type="match status" value="1"/>
</dbReference>
<protein>
    <submittedName>
        <fullName evidence="3">Spermidine/putrescine ABC transporter substrate-binding protein</fullName>
    </submittedName>
</protein>
<dbReference type="Pfam" id="PF13416">
    <property type="entry name" value="SBP_bac_8"/>
    <property type="match status" value="1"/>
</dbReference>
<feature type="region of interest" description="Disordered" evidence="2">
    <location>
        <begin position="1"/>
        <end position="31"/>
    </location>
</feature>
<dbReference type="EMBL" id="CP019893">
    <property type="protein sequence ID" value="ARS90976.1"/>
    <property type="molecule type" value="Genomic_DNA"/>
</dbReference>
<evidence type="ECO:0000256" key="1">
    <source>
        <dbReference type="ARBA" id="ARBA00022729"/>
    </source>
</evidence>
<dbReference type="OrthoDB" id="346372at2157"/>
<proteinExistence type="predicted"/>
<evidence type="ECO:0000256" key="2">
    <source>
        <dbReference type="SAM" id="MobiDB-lite"/>
    </source>
</evidence>
<dbReference type="RefSeq" id="WP_086889340.1">
    <property type="nucleotide sequence ID" value="NZ_CP019893.1"/>
</dbReference>
<dbReference type="KEGG" id="naj:B1756_15380"/>